<reference evidence="2" key="1">
    <citation type="submission" date="2022-04" db="EMBL/GenBank/DDBJ databases">
        <title>Hymenobacter sp. isolated from the air.</title>
        <authorList>
            <person name="Won M."/>
            <person name="Lee C.-M."/>
            <person name="Woen H.-Y."/>
            <person name="Kwon S.-W."/>
        </authorList>
    </citation>
    <scope>NUCLEOTIDE SEQUENCE</scope>
    <source>
        <strain evidence="2">5116S-3</strain>
    </source>
</reference>
<dbReference type="KEGG" id="hcu:MUN79_26915"/>
<name>A0A8T9Q5B2_9BACT</name>
<accession>A0A8T9Q5B2</accession>
<dbReference type="EMBL" id="CP095046">
    <property type="protein sequence ID" value="UOQ72152.1"/>
    <property type="molecule type" value="Genomic_DNA"/>
</dbReference>
<sequence>MSNFPIYGGIAVVVMLVMQYLNKAAKQGPRVDAEGNSVLLPRFYGVLGLLAAAAGTGVLLYGLFDYNPENIGPQLGLFALFAGLGLPLVLMAYVHRLTLTRKESGKRICLGRRSLFGGTKSKPCATAP</sequence>
<dbReference type="RefSeq" id="WP_244675547.1">
    <property type="nucleotide sequence ID" value="NZ_CP095046.1"/>
</dbReference>
<feature type="transmembrane region" description="Helical" evidence="1">
    <location>
        <begin position="43"/>
        <end position="63"/>
    </location>
</feature>
<keyword evidence="1" id="KW-0812">Transmembrane</keyword>
<proteinExistence type="predicted"/>
<evidence type="ECO:0000313" key="2">
    <source>
        <dbReference type="EMBL" id="UOQ72152.1"/>
    </source>
</evidence>
<evidence type="ECO:0000256" key="1">
    <source>
        <dbReference type="SAM" id="Phobius"/>
    </source>
</evidence>
<keyword evidence="1" id="KW-0472">Membrane</keyword>
<dbReference type="Proteomes" id="UP000831796">
    <property type="component" value="Chromosome"/>
</dbReference>
<gene>
    <name evidence="2" type="ORF">MUN79_26915</name>
</gene>
<organism evidence="2 3">
    <name type="scientific">Hymenobacter cellulosilyticus</name>
    <dbReference type="NCBI Taxonomy" id="2932248"/>
    <lineage>
        <taxon>Bacteria</taxon>
        <taxon>Pseudomonadati</taxon>
        <taxon>Bacteroidota</taxon>
        <taxon>Cytophagia</taxon>
        <taxon>Cytophagales</taxon>
        <taxon>Hymenobacteraceae</taxon>
        <taxon>Hymenobacter</taxon>
    </lineage>
</organism>
<feature type="transmembrane region" description="Helical" evidence="1">
    <location>
        <begin position="75"/>
        <end position="94"/>
    </location>
</feature>
<keyword evidence="1" id="KW-1133">Transmembrane helix</keyword>
<protein>
    <submittedName>
        <fullName evidence="2">Uncharacterized protein</fullName>
    </submittedName>
</protein>
<evidence type="ECO:0000313" key="3">
    <source>
        <dbReference type="Proteomes" id="UP000831796"/>
    </source>
</evidence>
<keyword evidence="3" id="KW-1185">Reference proteome</keyword>
<feature type="transmembrane region" description="Helical" evidence="1">
    <location>
        <begin position="6"/>
        <end position="22"/>
    </location>
</feature>
<dbReference type="AlphaFoldDB" id="A0A8T9Q5B2"/>